<reference evidence="1 2" key="1">
    <citation type="submission" date="2014-03" db="EMBL/GenBank/DDBJ databases">
        <title>Bradyrhizobium valentinum sp. nov., isolated from effective nodules of Lupinus mariae-josephae, a lupine endemic of basic-lime soils in Eastern Spain.</title>
        <authorList>
            <person name="Duran D."/>
            <person name="Rey L."/>
            <person name="Navarro A."/>
            <person name="Busquets A."/>
            <person name="Imperial J."/>
            <person name="Ruiz-Argueso T."/>
        </authorList>
    </citation>
    <scope>NUCLEOTIDE SEQUENCE [LARGE SCALE GENOMIC DNA]</scope>
    <source>
        <strain evidence="1 2">PAC68</strain>
    </source>
</reference>
<accession>A0A0R3KV63</accession>
<organism evidence="1 2">
    <name type="scientific">Bradyrhizobium jicamae</name>
    <dbReference type="NCBI Taxonomy" id="280332"/>
    <lineage>
        <taxon>Bacteria</taxon>
        <taxon>Pseudomonadati</taxon>
        <taxon>Pseudomonadota</taxon>
        <taxon>Alphaproteobacteria</taxon>
        <taxon>Hyphomicrobiales</taxon>
        <taxon>Nitrobacteraceae</taxon>
        <taxon>Bradyrhizobium</taxon>
    </lineage>
</organism>
<proteinExistence type="predicted"/>
<keyword evidence="2" id="KW-1185">Reference proteome</keyword>
<evidence type="ECO:0000313" key="1">
    <source>
        <dbReference type="EMBL" id="KRQ97454.1"/>
    </source>
</evidence>
<protein>
    <submittedName>
        <fullName evidence="1">Uncharacterized protein</fullName>
    </submittedName>
</protein>
<dbReference type="Proteomes" id="UP000050863">
    <property type="component" value="Unassembled WGS sequence"/>
</dbReference>
<sequence length="168" mass="18519">MVSRTVALSQMNTIGARSRTQVAILAGCAWIAGAIPAMAQDAMPLEQLLTQEEQAKLGTSTMPRDKRDAMRGALIRMYRQGYRAAQGADRSSAVVGTSVVEAQVDGDFKGWEGETIVKLMNGQVWRQTEYHYEYHYAYMPKALVYSSVSGHKMKVDGTSKAIGVQRVR</sequence>
<evidence type="ECO:0000313" key="2">
    <source>
        <dbReference type="Proteomes" id="UP000050863"/>
    </source>
</evidence>
<comment type="caution">
    <text evidence="1">The sequence shown here is derived from an EMBL/GenBank/DDBJ whole genome shotgun (WGS) entry which is preliminary data.</text>
</comment>
<dbReference type="AlphaFoldDB" id="A0A0R3KV63"/>
<dbReference type="EMBL" id="LLXZ01000191">
    <property type="protein sequence ID" value="KRQ97454.1"/>
    <property type="molecule type" value="Genomic_DNA"/>
</dbReference>
<name>A0A0R3KV63_9BRAD</name>
<gene>
    <name evidence="1" type="ORF">CQ12_01895</name>
</gene>